<dbReference type="KEGG" id="meso:BSQ44_24250"/>
<dbReference type="Proteomes" id="UP000182840">
    <property type="component" value="Chromosome"/>
</dbReference>
<gene>
    <name evidence="1" type="ORF">BSQ44_24250</name>
</gene>
<dbReference type="EMBL" id="CP018171">
    <property type="protein sequence ID" value="APH74133.1"/>
    <property type="molecule type" value="Genomic_DNA"/>
</dbReference>
<sequence>MTTVLVPLHPPMDVIVAVARAWPLTIIQIQDLYKQITQSAAAEQSDIIGLLAEAERFIAGFEGCELQDPPVDDLLARIREVLA</sequence>
<protein>
    <submittedName>
        <fullName evidence="1">Uncharacterized protein</fullName>
    </submittedName>
</protein>
<dbReference type="RefSeq" id="WP_072607595.1">
    <property type="nucleotide sequence ID" value="NZ_CP018171.1"/>
</dbReference>
<reference evidence="2" key="1">
    <citation type="submission" date="2016-11" db="EMBL/GenBank/DDBJ databases">
        <title>Mesorhizobium oceanicum sp. nov., isolated from deep seawater in South China Sea.</title>
        <authorList>
            <person name="Fu G.-Y."/>
        </authorList>
    </citation>
    <scope>NUCLEOTIDE SEQUENCE [LARGE SCALE GENOMIC DNA]</scope>
    <source>
        <strain evidence="2">B7</strain>
    </source>
</reference>
<name>A0A1L3SXH6_9HYPH</name>
<evidence type="ECO:0000313" key="2">
    <source>
        <dbReference type="Proteomes" id="UP000182840"/>
    </source>
</evidence>
<keyword evidence="2" id="KW-1185">Reference proteome</keyword>
<evidence type="ECO:0000313" key="1">
    <source>
        <dbReference type="EMBL" id="APH74133.1"/>
    </source>
</evidence>
<accession>A0A1L3SXH6</accession>
<proteinExistence type="predicted"/>
<organism evidence="1 2">
    <name type="scientific">Aquibium oceanicum</name>
    <dbReference type="NCBI Taxonomy" id="1670800"/>
    <lineage>
        <taxon>Bacteria</taxon>
        <taxon>Pseudomonadati</taxon>
        <taxon>Pseudomonadota</taxon>
        <taxon>Alphaproteobacteria</taxon>
        <taxon>Hyphomicrobiales</taxon>
        <taxon>Phyllobacteriaceae</taxon>
        <taxon>Aquibium</taxon>
    </lineage>
</organism>
<dbReference type="STRING" id="1670800.BSQ44_24250"/>
<dbReference type="AlphaFoldDB" id="A0A1L3SXH6"/>